<evidence type="ECO:0000256" key="3">
    <source>
        <dbReference type="ARBA" id="ARBA00022605"/>
    </source>
</evidence>
<evidence type="ECO:0000313" key="11">
    <source>
        <dbReference type="Proteomes" id="UP001161497"/>
    </source>
</evidence>
<comment type="subunit">
    <text evidence="2 8">Tetramer of two alpha and two beta chains.</text>
</comment>
<protein>
    <recommendedName>
        <fullName evidence="8">Tryptophan synthase alpha chain</fullName>
        <ecNumber evidence="8">4.2.1.20</ecNumber>
    </recommendedName>
</protein>
<dbReference type="Pfam" id="PF00290">
    <property type="entry name" value="Trp_syntA"/>
    <property type="match status" value="1"/>
</dbReference>
<comment type="pathway">
    <text evidence="1 8">Amino-acid biosynthesis; L-tryptophan biosynthesis; L-tryptophan from chorismate: step 5/5.</text>
</comment>
<feature type="active site" description="Proton acceptor" evidence="8">
    <location>
        <position position="50"/>
    </location>
</feature>
<dbReference type="InterPro" id="IPR011060">
    <property type="entry name" value="RibuloseP-bd_barrel"/>
</dbReference>
<dbReference type="Proteomes" id="UP001161497">
    <property type="component" value="Chromosome"/>
</dbReference>
<comment type="function">
    <text evidence="8">The alpha subunit is responsible for the aldol cleavage of indoleglycerol phosphate to indole and glyceraldehyde 3-phosphate.</text>
</comment>
<evidence type="ECO:0000313" key="10">
    <source>
        <dbReference type="EMBL" id="CAI9086701.1"/>
    </source>
</evidence>
<keyword evidence="3 8" id="KW-0028">Amino-acid biosynthesis</keyword>
<sequence>MIGRIEKTFLELQKRGTKAFIPFVMAGDPTPEVFLNVVEILEESGADILEVGIPFSDPLADGPIIQQSAFRALKGGVHIDQVFSLLNIIRKKSNIPIVLFSYLNPIFRYGIERFAAKAYDNGADGVLIVDLPPEESLEGINSLEEKLDRILLVTPATSTLRKKRIAERTRGFLYCVSRNGITGLQKELSKEAYELVKSMETLSKVPLCVGFGVSTPHQAKTVASYADGVVVGSALVDELARIVEGKSTLEKFKEFAFSLAKSIHKEQKNNQSL</sequence>
<dbReference type="PROSITE" id="PS00167">
    <property type="entry name" value="TRP_SYNTHASE_ALPHA"/>
    <property type="match status" value="1"/>
</dbReference>
<evidence type="ECO:0000256" key="6">
    <source>
        <dbReference type="ARBA" id="ARBA00023239"/>
    </source>
</evidence>
<organism evidence="10 11">
    <name type="scientific">Candidatus Methylacidiphilum fumarolicum</name>
    <dbReference type="NCBI Taxonomy" id="591154"/>
    <lineage>
        <taxon>Bacteria</taxon>
        <taxon>Pseudomonadati</taxon>
        <taxon>Verrucomicrobiota</taxon>
        <taxon>Methylacidiphilae</taxon>
        <taxon>Methylacidiphilales</taxon>
        <taxon>Methylacidiphilaceae</taxon>
        <taxon>Methylacidiphilum (ex Ratnadevi et al. 2023)</taxon>
    </lineage>
</organism>
<evidence type="ECO:0000256" key="4">
    <source>
        <dbReference type="ARBA" id="ARBA00022822"/>
    </source>
</evidence>
<dbReference type="Gene3D" id="3.20.20.70">
    <property type="entry name" value="Aldolase class I"/>
    <property type="match status" value="1"/>
</dbReference>
<dbReference type="RefSeq" id="WP_009061715.1">
    <property type="nucleotide sequence ID" value="NZ_JAHXRZ010000001.1"/>
</dbReference>
<evidence type="ECO:0000256" key="1">
    <source>
        <dbReference type="ARBA" id="ARBA00004733"/>
    </source>
</evidence>
<dbReference type="EC" id="4.2.1.20" evidence="8"/>
<dbReference type="InterPro" id="IPR002028">
    <property type="entry name" value="Trp_synthase_suA"/>
</dbReference>
<dbReference type="PANTHER" id="PTHR43406">
    <property type="entry name" value="TRYPTOPHAN SYNTHASE, ALPHA CHAIN"/>
    <property type="match status" value="1"/>
</dbReference>
<comment type="similarity">
    <text evidence="8 9">Belongs to the TrpA family.</text>
</comment>
<keyword evidence="11" id="KW-1185">Reference proteome</keyword>
<comment type="catalytic activity">
    <reaction evidence="7 8">
        <text>(1S,2R)-1-C-(indol-3-yl)glycerol 3-phosphate + L-serine = D-glyceraldehyde 3-phosphate + L-tryptophan + H2O</text>
        <dbReference type="Rhea" id="RHEA:10532"/>
        <dbReference type="ChEBI" id="CHEBI:15377"/>
        <dbReference type="ChEBI" id="CHEBI:33384"/>
        <dbReference type="ChEBI" id="CHEBI:57912"/>
        <dbReference type="ChEBI" id="CHEBI:58866"/>
        <dbReference type="ChEBI" id="CHEBI:59776"/>
        <dbReference type="EC" id="4.2.1.20"/>
    </reaction>
</comment>
<dbReference type="CDD" id="cd04724">
    <property type="entry name" value="Tryptophan_synthase_alpha"/>
    <property type="match status" value="1"/>
</dbReference>
<dbReference type="SUPFAM" id="SSF51366">
    <property type="entry name" value="Ribulose-phoshate binding barrel"/>
    <property type="match status" value="1"/>
</dbReference>
<dbReference type="GO" id="GO:0004834">
    <property type="term" value="F:tryptophan synthase activity"/>
    <property type="evidence" value="ECO:0007669"/>
    <property type="project" value="UniProtKB-EC"/>
</dbReference>
<dbReference type="HAMAP" id="MF_00131">
    <property type="entry name" value="Trp_synth_alpha"/>
    <property type="match status" value="1"/>
</dbReference>
<gene>
    <name evidence="8 10" type="primary">trpA</name>
    <name evidence="10" type="ORF">MFUM_2395</name>
</gene>
<accession>A0ABM9IG72</accession>
<dbReference type="InterPro" id="IPR013785">
    <property type="entry name" value="Aldolase_TIM"/>
</dbReference>
<evidence type="ECO:0000256" key="2">
    <source>
        <dbReference type="ARBA" id="ARBA00011270"/>
    </source>
</evidence>
<proteinExistence type="inferred from homology"/>
<evidence type="ECO:0000256" key="9">
    <source>
        <dbReference type="RuleBase" id="RU003662"/>
    </source>
</evidence>
<evidence type="ECO:0000256" key="5">
    <source>
        <dbReference type="ARBA" id="ARBA00023141"/>
    </source>
</evidence>
<feature type="active site" description="Proton acceptor" evidence="8">
    <location>
        <position position="61"/>
    </location>
</feature>
<evidence type="ECO:0000256" key="8">
    <source>
        <dbReference type="HAMAP-Rule" id="MF_00131"/>
    </source>
</evidence>
<dbReference type="EMBL" id="OX458932">
    <property type="protein sequence ID" value="CAI9086701.1"/>
    <property type="molecule type" value="Genomic_DNA"/>
</dbReference>
<keyword evidence="4 8" id="KW-0822">Tryptophan biosynthesis</keyword>
<name>A0ABM9IG72_9BACT</name>
<keyword evidence="6 8" id="KW-0456">Lyase</keyword>
<dbReference type="PANTHER" id="PTHR43406:SF1">
    <property type="entry name" value="TRYPTOPHAN SYNTHASE ALPHA CHAIN, CHLOROPLASTIC"/>
    <property type="match status" value="1"/>
</dbReference>
<reference evidence="10" key="1">
    <citation type="submission" date="2023-03" db="EMBL/GenBank/DDBJ databases">
        <authorList>
            <person name="Cremers G."/>
            <person name="Picone N."/>
        </authorList>
    </citation>
    <scope>NUCLEOTIDE SEQUENCE</scope>
    <source>
        <strain evidence="10">Sample_alias</strain>
    </source>
</reference>
<keyword evidence="5 8" id="KW-0057">Aromatic amino acid biosynthesis</keyword>
<dbReference type="InterPro" id="IPR018204">
    <property type="entry name" value="Trp_synthase_alpha_AS"/>
</dbReference>
<dbReference type="NCBIfam" id="TIGR00262">
    <property type="entry name" value="trpA"/>
    <property type="match status" value="1"/>
</dbReference>
<evidence type="ECO:0000256" key="7">
    <source>
        <dbReference type="ARBA" id="ARBA00049047"/>
    </source>
</evidence>